<feature type="domain" description="HTH tetR-type" evidence="6">
    <location>
        <begin position="22"/>
        <end position="82"/>
    </location>
</feature>
<keyword evidence="3" id="KW-0804">Transcription</keyword>
<dbReference type="GO" id="GO:0003700">
    <property type="term" value="F:DNA-binding transcription factor activity"/>
    <property type="evidence" value="ECO:0007669"/>
    <property type="project" value="TreeGrafter"/>
</dbReference>
<dbReference type="InterPro" id="IPR001647">
    <property type="entry name" value="HTH_TetR"/>
</dbReference>
<evidence type="ECO:0000256" key="2">
    <source>
        <dbReference type="ARBA" id="ARBA00023125"/>
    </source>
</evidence>
<reference evidence="7 8" key="1">
    <citation type="journal article" date="2019" name="Emerg. Microbes Infect.">
        <title>Comprehensive subspecies identification of 175 nontuberculous mycobacteria species based on 7547 genomic profiles.</title>
        <authorList>
            <person name="Matsumoto Y."/>
            <person name="Kinjo T."/>
            <person name="Motooka D."/>
            <person name="Nabeya D."/>
            <person name="Jung N."/>
            <person name="Uechi K."/>
            <person name="Horii T."/>
            <person name="Iida T."/>
            <person name="Fujita J."/>
            <person name="Nakamura S."/>
        </authorList>
    </citation>
    <scope>NUCLEOTIDE SEQUENCE [LARGE SCALE GENOMIC DNA]</scope>
    <source>
        <strain evidence="7 8">JCM 17423</strain>
    </source>
</reference>
<evidence type="ECO:0000256" key="4">
    <source>
        <dbReference type="PROSITE-ProRule" id="PRU00335"/>
    </source>
</evidence>
<keyword evidence="2 4" id="KW-0238">DNA-binding</keyword>
<keyword evidence="8" id="KW-1185">Reference proteome</keyword>
<dbReference type="InterPro" id="IPR036271">
    <property type="entry name" value="Tet_transcr_reg_TetR-rel_C_sf"/>
</dbReference>
<dbReference type="SUPFAM" id="SSF46689">
    <property type="entry name" value="Homeodomain-like"/>
    <property type="match status" value="1"/>
</dbReference>
<dbReference type="GO" id="GO:0000976">
    <property type="term" value="F:transcription cis-regulatory region binding"/>
    <property type="evidence" value="ECO:0007669"/>
    <property type="project" value="TreeGrafter"/>
</dbReference>
<feature type="DNA-binding region" description="H-T-H motif" evidence="4">
    <location>
        <begin position="45"/>
        <end position="64"/>
    </location>
</feature>
<name>A0AAD1IQ34_9MYCO</name>
<dbReference type="RefSeq" id="WP_134061047.1">
    <property type="nucleotide sequence ID" value="NZ_AP022586.1"/>
</dbReference>
<protein>
    <submittedName>
        <fullName evidence="7">TetR family transcriptional regulator</fullName>
    </submittedName>
</protein>
<dbReference type="Gene3D" id="1.10.357.10">
    <property type="entry name" value="Tetracycline Repressor, domain 2"/>
    <property type="match status" value="1"/>
</dbReference>
<gene>
    <name evidence="7" type="ORF">MLIT_44130</name>
</gene>
<dbReference type="PANTHER" id="PTHR30055">
    <property type="entry name" value="HTH-TYPE TRANSCRIPTIONAL REGULATOR RUTR"/>
    <property type="match status" value="1"/>
</dbReference>
<evidence type="ECO:0000259" key="6">
    <source>
        <dbReference type="PROSITE" id="PS50977"/>
    </source>
</evidence>
<sequence>MKVNDRSATQRPARRTQAQRTAETRSRLMAAGRRLFAQLPFAEVSTQAIVDAAGVTRGALYHQFADKAALFEAVYEEVEQQLVAELAADIAAQAPSDPLAAMRAGARLFLQRCAAPDIHRIALLNAPAVLGWQRWREIGVEYGLGVIEALLTQAIDEQAIPPQPVRPTAHMVLGALDEAALYISRAEDADRAREEMYAVCDRLIDGIAGRFTGGGSPQ</sequence>
<dbReference type="Pfam" id="PF00440">
    <property type="entry name" value="TetR_N"/>
    <property type="match status" value="1"/>
</dbReference>
<dbReference type="Proteomes" id="UP000466607">
    <property type="component" value="Chromosome"/>
</dbReference>
<evidence type="ECO:0000256" key="3">
    <source>
        <dbReference type="ARBA" id="ARBA00023163"/>
    </source>
</evidence>
<dbReference type="PRINTS" id="PR00455">
    <property type="entry name" value="HTHTETR"/>
</dbReference>
<feature type="compositionally biased region" description="Low complexity" evidence="5">
    <location>
        <begin position="1"/>
        <end position="21"/>
    </location>
</feature>
<evidence type="ECO:0000313" key="8">
    <source>
        <dbReference type="Proteomes" id="UP000466607"/>
    </source>
</evidence>
<organism evidence="7 8">
    <name type="scientific">Mycolicibacterium litorale</name>
    <dbReference type="NCBI Taxonomy" id="758802"/>
    <lineage>
        <taxon>Bacteria</taxon>
        <taxon>Bacillati</taxon>
        <taxon>Actinomycetota</taxon>
        <taxon>Actinomycetes</taxon>
        <taxon>Mycobacteriales</taxon>
        <taxon>Mycobacteriaceae</taxon>
        <taxon>Mycolicibacterium</taxon>
    </lineage>
</organism>
<evidence type="ECO:0000256" key="5">
    <source>
        <dbReference type="SAM" id="MobiDB-lite"/>
    </source>
</evidence>
<feature type="region of interest" description="Disordered" evidence="5">
    <location>
        <begin position="1"/>
        <end position="24"/>
    </location>
</feature>
<dbReference type="EMBL" id="AP022586">
    <property type="protein sequence ID" value="BBY18821.1"/>
    <property type="molecule type" value="Genomic_DNA"/>
</dbReference>
<dbReference type="InterPro" id="IPR049484">
    <property type="entry name" value="Rv0078-like_C"/>
</dbReference>
<dbReference type="SUPFAM" id="SSF48498">
    <property type="entry name" value="Tetracyclin repressor-like, C-terminal domain"/>
    <property type="match status" value="1"/>
</dbReference>
<accession>A0AAD1IQ34</accession>
<evidence type="ECO:0000313" key="7">
    <source>
        <dbReference type="EMBL" id="BBY18821.1"/>
    </source>
</evidence>
<keyword evidence="1" id="KW-0805">Transcription regulation</keyword>
<evidence type="ECO:0000256" key="1">
    <source>
        <dbReference type="ARBA" id="ARBA00023015"/>
    </source>
</evidence>
<dbReference type="PROSITE" id="PS50977">
    <property type="entry name" value="HTH_TETR_2"/>
    <property type="match status" value="1"/>
</dbReference>
<dbReference type="PANTHER" id="PTHR30055:SF234">
    <property type="entry name" value="HTH-TYPE TRANSCRIPTIONAL REGULATOR BETI"/>
    <property type="match status" value="1"/>
</dbReference>
<dbReference type="AlphaFoldDB" id="A0AAD1IQ34"/>
<proteinExistence type="predicted"/>
<dbReference type="InterPro" id="IPR009057">
    <property type="entry name" value="Homeodomain-like_sf"/>
</dbReference>
<dbReference type="Pfam" id="PF21351">
    <property type="entry name" value="TetR_C_41"/>
    <property type="match status" value="1"/>
</dbReference>
<dbReference type="InterPro" id="IPR050109">
    <property type="entry name" value="HTH-type_TetR-like_transc_reg"/>
</dbReference>